<evidence type="ECO:0000256" key="4">
    <source>
        <dbReference type="SAM" id="Coils"/>
    </source>
</evidence>
<dbReference type="HAMAP" id="MF_00245">
    <property type="entry name" value="UPF0122"/>
    <property type="match status" value="1"/>
</dbReference>
<accession>A0AAW9MYP5</accession>
<dbReference type="InterPro" id="IPR007394">
    <property type="entry name" value="UPF0122"/>
</dbReference>
<evidence type="ECO:0000313" key="6">
    <source>
        <dbReference type="Proteomes" id="UP001357733"/>
    </source>
</evidence>
<name>A0AAW9MYP5_9FIRM</name>
<dbReference type="NCBIfam" id="NF045758">
    <property type="entry name" value="YlxM"/>
    <property type="match status" value="1"/>
</dbReference>
<dbReference type="Gene3D" id="1.10.10.10">
    <property type="entry name" value="Winged helix-like DNA-binding domain superfamily/Winged helix DNA-binding domain"/>
    <property type="match status" value="1"/>
</dbReference>
<sequence length="115" mass="13382">MIFIDKRLRISILLDYYGKLLSKKQYEAISNYYFDDFSIQEIADNSNVSKQAISDLIKRAEKKLNDIEAELEMLQKTMTIKDNIENLIQFIDSSENLDLEKSLILDKLSAIIKSL</sequence>
<protein>
    <recommendedName>
        <fullName evidence="3">UPF0122 protein VLK81_06445</fullName>
    </recommendedName>
</protein>
<dbReference type="InterPro" id="IPR036388">
    <property type="entry name" value="WH-like_DNA-bd_sf"/>
</dbReference>
<evidence type="ECO:0000256" key="2">
    <source>
        <dbReference type="ARBA" id="ARBA00024764"/>
    </source>
</evidence>
<dbReference type="RefSeq" id="WP_324619830.1">
    <property type="nucleotide sequence ID" value="NZ_JAYKOT010000003.1"/>
</dbReference>
<dbReference type="GO" id="GO:0003677">
    <property type="term" value="F:DNA binding"/>
    <property type="evidence" value="ECO:0007669"/>
    <property type="project" value="UniProtKB-KW"/>
</dbReference>
<keyword evidence="5" id="KW-0238">DNA-binding</keyword>
<dbReference type="AlphaFoldDB" id="A0AAW9MYP5"/>
<dbReference type="PANTHER" id="PTHR40083">
    <property type="entry name" value="UPF0122 PROTEIN CBO2450/CLC_2298"/>
    <property type="match status" value="1"/>
</dbReference>
<reference evidence="5 6" key="1">
    <citation type="submission" date="2024-01" db="EMBL/GenBank/DDBJ databases">
        <title>Complete genome sequence of Citroniella saccharovorans strain M6.X9, isolated from human fecal sample.</title>
        <authorList>
            <person name="Cheng G."/>
            <person name="Westerholm M."/>
            <person name="Schnurer A."/>
        </authorList>
    </citation>
    <scope>NUCLEOTIDE SEQUENCE [LARGE SCALE GENOMIC DNA]</scope>
    <source>
        <strain evidence="5 6">DSM 29873</strain>
    </source>
</reference>
<organism evidence="5 6">
    <name type="scientific">Citroniella saccharovorans</name>
    <dbReference type="NCBI Taxonomy" id="2053367"/>
    <lineage>
        <taxon>Bacteria</taxon>
        <taxon>Bacillati</taxon>
        <taxon>Bacillota</taxon>
        <taxon>Tissierellia</taxon>
        <taxon>Tissierellales</taxon>
        <taxon>Peptoniphilaceae</taxon>
        <taxon>Citroniella</taxon>
    </lineage>
</organism>
<dbReference type="InterPro" id="IPR013324">
    <property type="entry name" value="RNA_pol_sigma_r3/r4-like"/>
</dbReference>
<keyword evidence="6" id="KW-1185">Reference proteome</keyword>
<dbReference type="Proteomes" id="UP001357733">
    <property type="component" value="Unassembled WGS sequence"/>
</dbReference>
<comment type="similarity">
    <text evidence="1 3">Belongs to the UPF0122 family.</text>
</comment>
<dbReference type="SUPFAM" id="SSF88659">
    <property type="entry name" value="Sigma3 and sigma4 domains of RNA polymerase sigma factors"/>
    <property type="match status" value="1"/>
</dbReference>
<dbReference type="InterPro" id="IPR054831">
    <property type="entry name" value="UPF0122_fam_protein"/>
</dbReference>
<gene>
    <name evidence="5" type="ORF">VLK81_06445</name>
</gene>
<evidence type="ECO:0000256" key="1">
    <source>
        <dbReference type="ARBA" id="ARBA00008720"/>
    </source>
</evidence>
<evidence type="ECO:0000256" key="3">
    <source>
        <dbReference type="HAMAP-Rule" id="MF_00245"/>
    </source>
</evidence>
<dbReference type="EMBL" id="JAYKOT010000003">
    <property type="protein sequence ID" value="MEB3429652.1"/>
    <property type="molecule type" value="Genomic_DNA"/>
</dbReference>
<comment type="caution">
    <text evidence="5">The sequence shown here is derived from an EMBL/GenBank/DDBJ whole genome shotgun (WGS) entry which is preliminary data.</text>
</comment>
<comment type="function">
    <text evidence="2 3">Might take part in the signal recognition particle (SRP) pathway. This is inferred from the conservation of its genetic proximity to ftsY/ffh. May be a regulatory protein.</text>
</comment>
<dbReference type="Pfam" id="PF04297">
    <property type="entry name" value="UPF0122"/>
    <property type="match status" value="1"/>
</dbReference>
<feature type="coiled-coil region" evidence="4">
    <location>
        <begin position="50"/>
        <end position="77"/>
    </location>
</feature>
<dbReference type="PANTHER" id="PTHR40083:SF1">
    <property type="entry name" value="UPF0122 PROTEIN YLXM"/>
    <property type="match status" value="1"/>
</dbReference>
<proteinExistence type="inferred from homology"/>
<keyword evidence="4" id="KW-0175">Coiled coil</keyword>
<evidence type="ECO:0000313" key="5">
    <source>
        <dbReference type="EMBL" id="MEB3429652.1"/>
    </source>
</evidence>